<dbReference type="Gene3D" id="3.50.90.10">
    <property type="entry name" value="YerB-like"/>
    <property type="match status" value="1"/>
</dbReference>
<dbReference type="Proteomes" id="UP000818266">
    <property type="component" value="Unassembled WGS sequence"/>
</dbReference>
<feature type="domain" description="DUF3048" evidence="2">
    <location>
        <begin position="55"/>
        <end position="194"/>
    </location>
</feature>
<feature type="domain" description="DUF3048" evidence="3">
    <location>
        <begin position="225"/>
        <end position="332"/>
    </location>
</feature>
<name>A0A9E5JQ39_9MICO</name>
<dbReference type="RefSeq" id="WP_152583926.1">
    <property type="nucleotide sequence ID" value="NZ_VIKT02000017.1"/>
</dbReference>
<dbReference type="InterPro" id="IPR021416">
    <property type="entry name" value="DUF3048_N"/>
</dbReference>
<comment type="caution">
    <text evidence="4">The sequence shown here is derived from an EMBL/GenBank/DDBJ whole genome shotgun (WGS) entry which is preliminary data.</text>
</comment>
<evidence type="ECO:0000313" key="5">
    <source>
        <dbReference type="Proteomes" id="UP000818266"/>
    </source>
</evidence>
<dbReference type="Pfam" id="PF11258">
    <property type="entry name" value="DUF3048"/>
    <property type="match status" value="1"/>
</dbReference>
<evidence type="ECO:0000259" key="3">
    <source>
        <dbReference type="Pfam" id="PF17479"/>
    </source>
</evidence>
<feature type="chain" id="PRO_5038892589" evidence="1">
    <location>
        <begin position="27"/>
        <end position="346"/>
    </location>
</feature>
<keyword evidence="1" id="KW-0732">Signal</keyword>
<evidence type="ECO:0000256" key="1">
    <source>
        <dbReference type="SAM" id="SignalP"/>
    </source>
</evidence>
<sequence length="346" mass="36778">MRMPARSRWMAAVGVLAALALASGCAAERELPVPTATPEYVPVFEEPEPYALAPLTGEQVAVDALDHPSIAAKIDNNINARPQIGLGRADIVYEILVEGGATRHIAVWHSDIPDEIGPIRSVRPVDPDIVSPLGGIIAYSGGQYRFVVAMQNAPVYNAIHGQADTAETIFRGTNAPAPHNVIVRAPQIVAQQRKLDPPPQLFAFAESVAAATATKEGSPTARIGLQFSVGNTPAWEWNAESERWVRFMHGGAVDRDASGDQLAAVNVVTLRVPVQVIQSIPTVGLRGSGEAWVSTGGATVRAQWSKSGLTDTIRLIDEHGVAVRLAPGNTWVELVPLAGDVSFRAP</sequence>
<evidence type="ECO:0000313" key="4">
    <source>
        <dbReference type="EMBL" id="NHF63597.1"/>
    </source>
</evidence>
<dbReference type="SUPFAM" id="SSF159774">
    <property type="entry name" value="YerB-like"/>
    <property type="match status" value="1"/>
</dbReference>
<dbReference type="OrthoDB" id="9779102at2"/>
<proteinExistence type="predicted"/>
<feature type="signal peptide" evidence="1">
    <location>
        <begin position="1"/>
        <end position="26"/>
    </location>
</feature>
<gene>
    <name evidence="4" type="ORF">FK219_010170</name>
</gene>
<dbReference type="PROSITE" id="PS51257">
    <property type="entry name" value="PROKAR_LIPOPROTEIN"/>
    <property type="match status" value="1"/>
</dbReference>
<dbReference type="Pfam" id="PF17479">
    <property type="entry name" value="DUF3048_C"/>
    <property type="match status" value="1"/>
</dbReference>
<dbReference type="AlphaFoldDB" id="A0A9E5JQ39"/>
<accession>A0A9E5JQ39</accession>
<protein>
    <submittedName>
        <fullName evidence="4">DUF3048 domain-containing protein</fullName>
    </submittedName>
</protein>
<dbReference type="InterPro" id="IPR035328">
    <property type="entry name" value="DUF3048_C"/>
</dbReference>
<evidence type="ECO:0000259" key="2">
    <source>
        <dbReference type="Pfam" id="PF11258"/>
    </source>
</evidence>
<keyword evidence="5" id="KW-1185">Reference proteome</keyword>
<reference evidence="4 5" key="1">
    <citation type="submission" date="2020-03" db="EMBL/GenBank/DDBJ databases">
        <title>Chryseoglobus sp. isolated from a deep-sea seamount.</title>
        <authorList>
            <person name="Zhang D.-C."/>
        </authorList>
    </citation>
    <scope>NUCLEOTIDE SEQUENCE [LARGE SCALE GENOMIC DNA]</scope>
    <source>
        <strain evidence="4 5">KN1116</strain>
    </source>
</reference>
<organism evidence="4 5">
    <name type="scientific">Microcella pacifica</name>
    <dbReference type="NCBI Taxonomy" id="2591847"/>
    <lineage>
        <taxon>Bacteria</taxon>
        <taxon>Bacillati</taxon>
        <taxon>Actinomycetota</taxon>
        <taxon>Actinomycetes</taxon>
        <taxon>Micrococcales</taxon>
        <taxon>Microbacteriaceae</taxon>
        <taxon>Microcella</taxon>
    </lineage>
</organism>
<dbReference type="InterPro" id="IPR023158">
    <property type="entry name" value="YerB-like_sf"/>
</dbReference>
<dbReference type="EMBL" id="VIKT02000017">
    <property type="protein sequence ID" value="NHF63597.1"/>
    <property type="molecule type" value="Genomic_DNA"/>
</dbReference>